<dbReference type="Gene3D" id="3.90.25.10">
    <property type="entry name" value="UDP-galactose 4-epimerase, domain 1"/>
    <property type="match status" value="1"/>
</dbReference>
<protein>
    <submittedName>
        <fullName evidence="2">NAD(P)H-binding protein</fullName>
    </submittedName>
</protein>
<dbReference type="Gene3D" id="3.40.50.720">
    <property type="entry name" value="NAD(P)-binding Rossmann-like Domain"/>
    <property type="match status" value="1"/>
</dbReference>
<dbReference type="KEGG" id="kcm:ABWK59_31480"/>
<dbReference type="AlphaFoldDB" id="A0AAU8K4D5"/>
<evidence type="ECO:0000259" key="1">
    <source>
        <dbReference type="Pfam" id="PF05368"/>
    </source>
</evidence>
<dbReference type="EMBL" id="CP159872">
    <property type="protein sequence ID" value="XCM83124.1"/>
    <property type="molecule type" value="Genomic_DNA"/>
</dbReference>
<reference evidence="2" key="1">
    <citation type="submission" date="2024-06" db="EMBL/GenBank/DDBJ databases">
        <title>The genome sequences of Kitasatospora sp. strain HUAS MG31.</title>
        <authorList>
            <person name="Mo P."/>
        </authorList>
    </citation>
    <scope>NUCLEOTIDE SEQUENCE</scope>
    <source>
        <strain evidence="2">HUAS MG31</strain>
    </source>
</reference>
<sequence>MAPVLVTGATGHVGPLVVAELLGRGVPVRALVRDADRAARTLGPEVALAVGAFEDPPSLARAAEGAERMFLLCPNHPEQVEHASAAITAAADAGVGQIVMLSTIGAETGSPTVFFDQHGRIEDRLRAAELPWVVLRSAHLMANVLGSAATIREYGRILLPAGEARIAMTDPRDVAAAAGEVLTSRVREGRTHLLTGPEAITYGEVARRLSEALGRPVEYVPVADGAALAGLAQAGLPSWLAEQVVAVFGALRAGAHAAVADGVRELTGREPRGIAEFARWARPLIEG</sequence>
<dbReference type="InterPro" id="IPR036291">
    <property type="entry name" value="NAD(P)-bd_dom_sf"/>
</dbReference>
<dbReference type="SUPFAM" id="SSF51735">
    <property type="entry name" value="NAD(P)-binding Rossmann-fold domains"/>
    <property type="match status" value="1"/>
</dbReference>
<proteinExistence type="predicted"/>
<gene>
    <name evidence="2" type="ORF">ABWK59_31480</name>
</gene>
<dbReference type="PANTHER" id="PTHR43162:SF1">
    <property type="entry name" value="PRESTALK A DIFFERENTIATION PROTEIN A"/>
    <property type="match status" value="1"/>
</dbReference>
<name>A0AAU8K4D5_9ACTN</name>
<feature type="domain" description="NmrA-like" evidence="1">
    <location>
        <begin position="4"/>
        <end position="248"/>
    </location>
</feature>
<dbReference type="RefSeq" id="WP_354644059.1">
    <property type="nucleotide sequence ID" value="NZ_CP159872.1"/>
</dbReference>
<evidence type="ECO:0000313" key="2">
    <source>
        <dbReference type="EMBL" id="XCM83124.1"/>
    </source>
</evidence>
<dbReference type="PANTHER" id="PTHR43162">
    <property type="match status" value="1"/>
</dbReference>
<dbReference type="Pfam" id="PF05368">
    <property type="entry name" value="NmrA"/>
    <property type="match status" value="1"/>
</dbReference>
<organism evidence="2">
    <name type="scientific">Kitasatospora camelliae</name>
    <dbReference type="NCBI Taxonomy" id="3156397"/>
    <lineage>
        <taxon>Bacteria</taxon>
        <taxon>Bacillati</taxon>
        <taxon>Actinomycetota</taxon>
        <taxon>Actinomycetes</taxon>
        <taxon>Kitasatosporales</taxon>
        <taxon>Streptomycetaceae</taxon>
        <taxon>Kitasatospora</taxon>
    </lineage>
</organism>
<accession>A0AAU8K4D5</accession>
<dbReference type="InterPro" id="IPR008030">
    <property type="entry name" value="NmrA-like"/>
</dbReference>
<dbReference type="InterPro" id="IPR051604">
    <property type="entry name" value="Ergot_Alk_Oxidoreductase"/>
</dbReference>